<comment type="catalytic activity">
    <reaction evidence="1">
        <text>ATP + protein L-histidine = ADP + protein N-phospho-L-histidine.</text>
        <dbReference type="EC" id="2.7.13.3"/>
    </reaction>
</comment>
<evidence type="ECO:0000256" key="9">
    <source>
        <dbReference type="SAM" id="Phobius"/>
    </source>
</evidence>
<proteinExistence type="predicted"/>
<dbReference type="Gene3D" id="1.20.5.1930">
    <property type="match status" value="1"/>
</dbReference>
<keyword evidence="7" id="KW-0067">ATP-binding</keyword>
<dbReference type="InterPro" id="IPR003594">
    <property type="entry name" value="HATPase_dom"/>
</dbReference>
<dbReference type="EMBL" id="JACXAJ010000002">
    <property type="protein sequence ID" value="MBD1397059.1"/>
    <property type="molecule type" value="Genomic_DNA"/>
</dbReference>
<keyword evidence="9" id="KW-0812">Transmembrane</keyword>
<evidence type="ECO:0000256" key="2">
    <source>
        <dbReference type="ARBA" id="ARBA00012438"/>
    </source>
</evidence>
<dbReference type="Pfam" id="PF07730">
    <property type="entry name" value="HisKA_3"/>
    <property type="match status" value="1"/>
</dbReference>
<dbReference type="CDD" id="cd16917">
    <property type="entry name" value="HATPase_UhpB-NarQ-NarX-like"/>
    <property type="match status" value="1"/>
</dbReference>
<evidence type="ECO:0000256" key="4">
    <source>
        <dbReference type="ARBA" id="ARBA00022679"/>
    </source>
</evidence>
<evidence type="ECO:0000259" key="10">
    <source>
        <dbReference type="PROSITE" id="PS50109"/>
    </source>
</evidence>
<keyword evidence="9" id="KW-1133">Transmembrane helix</keyword>
<dbReference type="Pfam" id="PF02518">
    <property type="entry name" value="HATPase_c"/>
    <property type="match status" value="1"/>
</dbReference>
<keyword evidence="8" id="KW-0902">Two-component regulatory system</keyword>
<protein>
    <recommendedName>
        <fullName evidence="2">histidine kinase</fullName>
        <ecNumber evidence="2">2.7.13.3</ecNumber>
    </recommendedName>
</protein>
<dbReference type="InterPro" id="IPR011712">
    <property type="entry name" value="Sig_transdc_His_kin_sub3_dim/P"/>
</dbReference>
<feature type="transmembrane region" description="Helical" evidence="9">
    <location>
        <begin position="6"/>
        <end position="29"/>
    </location>
</feature>
<evidence type="ECO:0000256" key="3">
    <source>
        <dbReference type="ARBA" id="ARBA00022553"/>
    </source>
</evidence>
<evidence type="ECO:0000256" key="8">
    <source>
        <dbReference type="ARBA" id="ARBA00023012"/>
    </source>
</evidence>
<dbReference type="InterPro" id="IPR036890">
    <property type="entry name" value="HATPase_C_sf"/>
</dbReference>
<dbReference type="PROSITE" id="PS50109">
    <property type="entry name" value="HIS_KIN"/>
    <property type="match status" value="1"/>
</dbReference>
<dbReference type="InterPro" id="IPR005467">
    <property type="entry name" value="His_kinase_dom"/>
</dbReference>
<gene>
    <name evidence="11" type="ORF">H9Q13_07765</name>
</gene>
<sequence>MRETLEPLFIITPVLLVLAMGIILFVFAYQRRMLQHQEHLRQLQEARQRQLLDAALEAQEAERRRVARDLHDEVGGMLALVRLNIGQVALKANGNNAAIETANRSKQLLDEAIHSVRRISHDLLPVVLDKMGLVQAINSLAHSVPPESGLEVRFAHNLDKDRLDVRRELLLFRILQELLSNSLKYAEASLITVDLHRADGQLKLSYTDNGKGFDYDASHQASSAGGLGLKNLQSRVDLLDGSLYLFSKVGAGIKADIIIPTH</sequence>
<keyword evidence="12" id="KW-1185">Reference proteome</keyword>
<keyword evidence="6 11" id="KW-0418">Kinase</keyword>
<dbReference type="EC" id="2.7.13.3" evidence="2"/>
<evidence type="ECO:0000313" key="12">
    <source>
        <dbReference type="Proteomes" id="UP000625551"/>
    </source>
</evidence>
<organism evidence="11 12">
    <name type="scientific">Pontibacter aquaedesilientis</name>
    <dbReference type="NCBI Taxonomy" id="2766980"/>
    <lineage>
        <taxon>Bacteria</taxon>
        <taxon>Pseudomonadati</taxon>
        <taxon>Bacteroidota</taxon>
        <taxon>Cytophagia</taxon>
        <taxon>Cytophagales</taxon>
        <taxon>Hymenobacteraceae</taxon>
        <taxon>Pontibacter</taxon>
    </lineage>
</organism>
<dbReference type="InterPro" id="IPR050482">
    <property type="entry name" value="Sensor_HK_TwoCompSys"/>
</dbReference>
<feature type="domain" description="Histidine kinase" evidence="10">
    <location>
        <begin position="65"/>
        <end position="262"/>
    </location>
</feature>
<name>A0ABR7XFL2_9BACT</name>
<dbReference type="GO" id="GO:0016301">
    <property type="term" value="F:kinase activity"/>
    <property type="evidence" value="ECO:0007669"/>
    <property type="project" value="UniProtKB-KW"/>
</dbReference>
<keyword evidence="3" id="KW-0597">Phosphoprotein</keyword>
<dbReference type="SUPFAM" id="SSF55874">
    <property type="entry name" value="ATPase domain of HSP90 chaperone/DNA topoisomerase II/histidine kinase"/>
    <property type="match status" value="1"/>
</dbReference>
<dbReference type="PANTHER" id="PTHR24421">
    <property type="entry name" value="NITRATE/NITRITE SENSOR PROTEIN NARX-RELATED"/>
    <property type="match status" value="1"/>
</dbReference>
<dbReference type="PANTHER" id="PTHR24421:SF10">
    <property type="entry name" value="NITRATE_NITRITE SENSOR PROTEIN NARQ"/>
    <property type="match status" value="1"/>
</dbReference>
<evidence type="ECO:0000313" key="11">
    <source>
        <dbReference type="EMBL" id="MBD1397059.1"/>
    </source>
</evidence>
<evidence type="ECO:0000256" key="5">
    <source>
        <dbReference type="ARBA" id="ARBA00022741"/>
    </source>
</evidence>
<dbReference type="RefSeq" id="WP_191183186.1">
    <property type="nucleotide sequence ID" value="NZ_JACXAJ010000002.1"/>
</dbReference>
<reference evidence="11 12" key="1">
    <citation type="submission" date="2020-09" db="EMBL/GenBank/DDBJ databases">
        <title>Genome sequencing and assembly of Pontibacter sp.</title>
        <authorList>
            <person name="Chhetri G."/>
        </authorList>
    </citation>
    <scope>NUCLEOTIDE SEQUENCE [LARGE SCALE GENOMIC DNA]</scope>
    <source>
        <strain evidence="11 12">JH31</strain>
    </source>
</reference>
<dbReference type="Gene3D" id="3.30.565.10">
    <property type="entry name" value="Histidine kinase-like ATPase, C-terminal domain"/>
    <property type="match status" value="1"/>
</dbReference>
<comment type="caution">
    <text evidence="11">The sequence shown here is derived from an EMBL/GenBank/DDBJ whole genome shotgun (WGS) entry which is preliminary data.</text>
</comment>
<dbReference type="SMART" id="SM00387">
    <property type="entry name" value="HATPase_c"/>
    <property type="match status" value="1"/>
</dbReference>
<evidence type="ECO:0000256" key="7">
    <source>
        <dbReference type="ARBA" id="ARBA00022840"/>
    </source>
</evidence>
<keyword evidence="4" id="KW-0808">Transferase</keyword>
<evidence type="ECO:0000256" key="6">
    <source>
        <dbReference type="ARBA" id="ARBA00022777"/>
    </source>
</evidence>
<keyword evidence="5" id="KW-0547">Nucleotide-binding</keyword>
<keyword evidence="9" id="KW-0472">Membrane</keyword>
<accession>A0ABR7XFL2</accession>
<dbReference type="Proteomes" id="UP000625551">
    <property type="component" value="Unassembled WGS sequence"/>
</dbReference>
<evidence type="ECO:0000256" key="1">
    <source>
        <dbReference type="ARBA" id="ARBA00000085"/>
    </source>
</evidence>